<comment type="caution">
    <text evidence="2">The sequence shown here is derived from an EMBL/GenBank/DDBJ whole genome shotgun (WGS) entry which is preliminary data.</text>
</comment>
<dbReference type="EMBL" id="JAGQDG010000001">
    <property type="protein sequence ID" value="MBQ0934536.1"/>
    <property type="molecule type" value="Genomic_DNA"/>
</dbReference>
<dbReference type="RefSeq" id="WP_210806470.1">
    <property type="nucleotide sequence ID" value="NZ_JAGQDG010000001.1"/>
</dbReference>
<gene>
    <name evidence="2" type="ORF">KAK11_04270</name>
</gene>
<sequence length="267" mass="29461">MSPAPRIAAVAVLLWAASTAALAGRTCEEKPLSLRELEQGLKLAETTAKQLDATGAQVLLLARAGQDLSKHGLQWSHLGFAYRPAATAGSPAPPWRVLHKLNQCGTDRAQLFRQGLGEFFLDRPHRYEAAYVVLSPEAQAKLLPLLQDNARLPQWHSPAYSMVAYPWSQRYQQSNQWALETLAGALEPSASTRSRAQAWLQFKGYEPTTLHLGTFTRLGARVTTANVAFDDHPNAKRFSNRIDTVTVDSMFSWTQRSGLSGSPQVIR</sequence>
<organism evidence="2 3">
    <name type="scientific">Ideonella paludis</name>
    <dbReference type="NCBI Taxonomy" id="1233411"/>
    <lineage>
        <taxon>Bacteria</taxon>
        <taxon>Pseudomonadati</taxon>
        <taxon>Pseudomonadota</taxon>
        <taxon>Betaproteobacteria</taxon>
        <taxon>Burkholderiales</taxon>
        <taxon>Sphaerotilaceae</taxon>
        <taxon>Ideonella</taxon>
    </lineage>
</organism>
<dbReference type="InterPro" id="IPR014547">
    <property type="entry name" value="UCP028477"/>
</dbReference>
<proteinExistence type="predicted"/>
<dbReference type="Proteomes" id="UP000672097">
    <property type="component" value="Unassembled WGS sequence"/>
</dbReference>
<protein>
    <submittedName>
        <fullName evidence="2">DUF2145 domain-containing protein</fullName>
    </submittedName>
</protein>
<accession>A0ABS5DUI4</accession>
<evidence type="ECO:0000256" key="1">
    <source>
        <dbReference type="SAM" id="SignalP"/>
    </source>
</evidence>
<dbReference type="PIRSF" id="PIRSF028477">
    <property type="entry name" value="UCP028477"/>
    <property type="match status" value="1"/>
</dbReference>
<feature type="signal peptide" evidence="1">
    <location>
        <begin position="1"/>
        <end position="23"/>
    </location>
</feature>
<name>A0ABS5DUI4_9BURK</name>
<dbReference type="Pfam" id="PF09916">
    <property type="entry name" value="DUF2145"/>
    <property type="match status" value="1"/>
</dbReference>
<feature type="chain" id="PRO_5046739079" evidence="1">
    <location>
        <begin position="24"/>
        <end position="267"/>
    </location>
</feature>
<evidence type="ECO:0000313" key="3">
    <source>
        <dbReference type="Proteomes" id="UP000672097"/>
    </source>
</evidence>
<keyword evidence="3" id="KW-1185">Reference proteome</keyword>
<reference evidence="2 3" key="1">
    <citation type="submission" date="2021-04" db="EMBL/GenBank/DDBJ databases">
        <title>The genome sequence of type strain Ideonella paludis KCTC 32238.</title>
        <authorList>
            <person name="Liu Y."/>
        </authorList>
    </citation>
    <scope>NUCLEOTIDE SEQUENCE [LARGE SCALE GENOMIC DNA]</scope>
    <source>
        <strain evidence="2 3">KCTC 32238</strain>
    </source>
</reference>
<evidence type="ECO:0000313" key="2">
    <source>
        <dbReference type="EMBL" id="MBQ0934536.1"/>
    </source>
</evidence>
<keyword evidence="1" id="KW-0732">Signal</keyword>